<evidence type="ECO:0000313" key="3">
    <source>
        <dbReference type="Proteomes" id="UP000299102"/>
    </source>
</evidence>
<dbReference type="AlphaFoldDB" id="A0A4C2A4C9"/>
<gene>
    <name evidence="2" type="ORF">EVAR_67762_1</name>
</gene>
<name>A0A4C2A4C9_EUMVA</name>
<proteinExistence type="predicted"/>
<dbReference type="Proteomes" id="UP000299102">
    <property type="component" value="Unassembled WGS sequence"/>
</dbReference>
<reference evidence="2 3" key="1">
    <citation type="journal article" date="2019" name="Commun. Biol.">
        <title>The bagworm genome reveals a unique fibroin gene that provides high tensile strength.</title>
        <authorList>
            <person name="Kono N."/>
            <person name="Nakamura H."/>
            <person name="Ohtoshi R."/>
            <person name="Tomita M."/>
            <person name="Numata K."/>
            <person name="Arakawa K."/>
        </authorList>
    </citation>
    <scope>NUCLEOTIDE SEQUENCE [LARGE SCALE GENOMIC DNA]</scope>
</reference>
<accession>A0A4C2A4C9</accession>
<keyword evidence="1" id="KW-0812">Transmembrane</keyword>
<dbReference type="EMBL" id="BGZK01002650">
    <property type="protein sequence ID" value="GBP95556.1"/>
    <property type="molecule type" value="Genomic_DNA"/>
</dbReference>
<comment type="caution">
    <text evidence="2">The sequence shown here is derived from an EMBL/GenBank/DDBJ whole genome shotgun (WGS) entry which is preliminary data.</text>
</comment>
<keyword evidence="1" id="KW-0472">Membrane</keyword>
<dbReference type="OrthoDB" id="6500128at2759"/>
<evidence type="ECO:0000256" key="1">
    <source>
        <dbReference type="SAM" id="Phobius"/>
    </source>
</evidence>
<evidence type="ECO:0000313" key="2">
    <source>
        <dbReference type="EMBL" id="GBP95556.1"/>
    </source>
</evidence>
<sequence>MLAFLSGGGITFCLVQFGELSTAFVERKHINATISYLPLLIAFGGGRQLTNPNVNESNDALMEDGRAMGLGMTASILVSVTLCILSVLLLNWSSLRQVGGLMFQRISIGGVTVVLATFEM</sequence>
<keyword evidence="3" id="KW-1185">Reference proteome</keyword>
<protein>
    <submittedName>
        <fullName evidence="2">Uncharacterized protein</fullName>
    </submittedName>
</protein>
<keyword evidence="1" id="KW-1133">Transmembrane helix</keyword>
<feature type="transmembrane region" description="Helical" evidence="1">
    <location>
        <begin position="67"/>
        <end position="90"/>
    </location>
</feature>
<organism evidence="2 3">
    <name type="scientific">Eumeta variegata</name>
    <name type="common">Bagworm moth</name>
    <name type="synonym">Eumeta japonica</name>
    <dbReference type="NCBI Taxonomy" id="151549"/>
    <lineage>
        <taxon>Eukaryota</taxon>
        <taxon>Metazoa</taxon>
        <taxon>Ecdysozoa</taxon>
        <taxon>Arthropoda</taxon>
        <taxon>Hexapoda</taxon>
        <taxon>Insecta</taxon>
        <taxon>Pterygota</taxon>
        <taxon>Neoptera</taxon>
        <taxon>Endopterygota</taxon>
        <taxon>Lepidoptera</taxon>
        <taxon>Glossata</taxon>
        <taxon>Ditrysia</taxon>
        <taxon>Tineoidea</taxon>
        <taxon>Psychidae</taxon>
        <taxon>Oiketicinae</taxon>
        <taxon>Eumeta</taxon>
    </lineage>
</organism>